<comment type="similarity">
    <text evidence="1">Belongs to the AFG1 ATPase family.</text>
</comment>
<reference evidence="4" key="1">
    <citation type="submission" date="2022-07" db="EMBL/GenBank/DDBJ databases">
        <title>Phylogenomic reconstructions and comparative analyses of Kickxellomycotina fungi.</title>
        <authorList>
            <person name="Reynolds N.K."/>
            <person name="Stajich J.E."/>
            <person name="Barry K."/>
            <person name="Grigoriev I.V."/>
            <person name="Crous P."/>
            <person name="Smith M.E."/>
        </authorList>
    </citation>
    <scope>NUCLEOTIDE SEQUENCE</scope>
    <source>
        <strain evidence="4">RSA 567</strain>
    </source>
</reference>
<dbReference type="AlphaFoldDB" id="A0A9W8AYI8"/>
<evidence type="ECO:0000256" key="1">
    <source>
        <dbReference type="ARBA" id="ARBA00010322"/>
    </source>
</evidence>
<dbReference type="EC" id="3.6.4.7" evidence="4"/>
<sequence>MNVDGPIIQVTDIADAMILRRLFTELFDLGVVVITTSNRHPDDLYKNGLQRKSFIPCIKLLKDRCHVVPLDSGTDYRRLERETAQLYFTPLNSQTQNHLEQIWQTLSASQPTRPAHLEFFGRTLRIPFTAGGSARASFADLCTHPLSAVDYLELAKHFHVLVLTDVPQLDLSRKNEARRFITLIDALYESHVVLVMSAQVPVAQLFQNSDDTNEAAAKGSAAALGINDTHRMLMDDLGLNVTQ</sequence>
<feature type="non-terminal residue" evidence="4">
    <location>
        <position position="243"/>
    </location>
</feature>
<dbReference type="Gene3D" id="3.40.50.300">
    <property type="entry name" value="P-loop containing nucleotide triphosphate hydrolases"/>
    <property type="match status" value="1"/>
</dbReference>
<dbReference type="InterPro" id="IPR027417">
    <property type="entry name" value="P-loop_NTPase"/>
</dbReference>
<dbReference type="PANTHER" id="PTHR12169:SF6">
    <property type="entry name" value="AFG1-LIKE ATPASE"/>
    <property type="match status" value="1"/>
</dbReference>
<dbReference type="InterPro" id="IPR005654">
    <property type="entry name" value="ATPase_AFG1-like"/>
</dbReference>
<dbReference type="GO" id="GO:0016887">
    <property type="term" value="F:ATP hydrolysis activity"/>
    <property type="evidence" value="ECO:0007669"/>
    <property type="project" value="InterPro"/>
</dbReference>
<keyword evidence="4" id="KW-0378">Hydrolase</keyword>
<dbReference type="OrthoDB" id="548867at2759"/>
<evidence type="ECO:0000256" key="2">
    <source>
        <dbReference type="ARBA" id="ARBA00022741"/>
    </source>
</evidence>
<dbReference type="PANTHER" id="PTHR12169">
    <property type="entry name" value="ATPASE N2B"/>
    <property type="match status" value="1"/>
</dbReference>
<dbReference type="GO" id="GO:0005739">
    <property type="term" value="C:mitochondrion"/>
    <property type="evidence" value="ECO:0007669"/>
    <property type="project" value="TreeGrafter"/>
</dbReference>
<dbReference type="Pfam" id="PF03969">
    <property type="entry name" value="AFG1_ATPase"/>
    <property type="match status" value="1"/>
</dbReference>
<dbReference type="Proteomes" id="UP001151582">
    <property type="component" value="Unassembled WGS sequence"/>
</dbReference>
<proteinExistence type="inferred from homology"/>
<evidence type="ECO:0000313" key="5">
    <source>
        <dbReference type="Proteomes" id="UP001151582"/>
    </source>
</evidence>
<protein>
    <submittedName>
        <fullName evidence="4">ATPase</fullName>
        <ecNumber evidence="4">3.6.4.7</ecNumber>
    </submittedName>
</protein>
<dbReference type="NCBIfam" id="NF040713">
    <property type="entry name" value="ZapE"/>
    <property type="match status" value="1"/>
</dbReference>
<organism evidence="4 5">
    <name type="scientific">Dimargaris verticillata</name>
    <dbReference type="NCBI Taxonomy" id="2761393"/>
    <lineage>
        <taxon>Eukaryota</taxon>
        <taxon>Fungi</taxon>
        <taxon>Fungi incertae sedis</taxon>
        <taxon>Zoopagomycota</taxon>
        <taxon>Kickxellomycotina</taxon>
        <taxon>Dimargaritomycetes</taxon>
        <taxon>Dimargaritales</taxon>
        <taxon>Dimargaritaceae</taxon>
        <taxon>Dimargaris</taxon>
    </lineage>
</organism>
<evidence type="ECO:0000256" key="3">
    <source>
        <dbReference type="ARBA" id="ARBA00022840"/>
    </source>
</evidence>
<keyword evidence="2" id="KW-0547">Nucleotide-binding</keyword>
<gene>
    <name evidence="4" type="primary">AFG1</name>
    <name evidence="4" type="ORF">H4R34_006355</name>
</gene>
<keyword evidence="5" id="KW-1185">Reference proteome</keyword>
<keyword evidence="3" id="KW-0067">ATP-binding</keyword>
<comment type="caution">
    <text evidence="4">The sequence shown here is derived from an EMBL/GenBank/DDBJ whole genome shotgun (WGS) entry which is preliminary data.</text>
</comment>
<name>A0A9W8AYI8_9FUNG</name>
<evidence type="ECO:0000313" key="4">
    <source>
        <dbReference type="EMBL" id="KAJ1967788.1"/>
    </source>
</evidence>
<dbReference type="GO" id="GO:0005524">
    <property type="term" value="F:ATP binding"/>
    <property type="evidence" value="ECO:0007669"/>
    <property type="project" value="UniProtKB-KW"/>
</dbReference>
<accession>A0A9W8AYI8</accession>
<dbReference type="EMBL" id="JANBQB010002264">
    <property type="protein sequence ID" value="KAJ1967788.1"/>
    <property type="molecule type" value="Genomic_DNA"/>
</dbReference>